<keyword evidence="3" id="KW-1185">Reference proteome</keyword>
<evidence type="ECO:0000313" key="2">
    <source>
        <dbReference type="EMBL" id="KAJ8341616.1"/>
    </source>
</evidence>
<accession>A0A9Q1EMR3</accession>
<dbReference type="AlphaFoldDB" id="A0A9Q1EMR3"/>
<dbReference type="EMBL" id="JAINUF010000015">
    <property type="protein sequence ID" value="KAJ8341616.1"/>
    <property type="molecule type" value="Genomic_DNA"/>
</dbReference>
<reference evidence="2" key="1">
    <citation type="journal article" date="2023" name="Science">
        <title>Genome structures resolve the early diversification of teleost fishes.</title>
        <authorList>
            <person name="Parey E."/>
            <person name="Louis A."/>
            <person name="Montfort J."/>
            <person name="Bouchez O."/>
            <person name="Roques C."/>
            <person name="Iampietro C."/>
            <person name="Lluch J."/>
            <person name="Castinel A."/>
            <person name="Donnadieu C."/>
            <person name="Desvignes T."/>
            <person name="Floi Bucao C."/>
            <person name="Jouanno E."/>
            <person name="Wen M."/>
            <person name="Mejri S."/>
            <person name="Dirks R."/>
            <person name="Jansen H."/>
            <person name="Henkel C."/>
            <person name="Chen W.J."/>
            <person name="Zahm M."/>
            <person name="Cabau C."/>
            <person name="Klopp C."/>
            <person name="Thompson A.W."/>
            <person name="Robinson-Rechavi M."/>
            <person name="Braasch I."/>
            <person name="Lecointre G."/>
            <person name="Bobe J."/>
            <person name="Postlethwait J.H."/>
            <person name="Berthelot C."/>
            <person name="Roest Crollius H."/>
            <person name="Guiguen Y."/>
        </authorList>
    </citation>
    <scope>NUCLEOTIDE SEQUENCE</scope>
    <source>
        <strain evidence="2">WJC10195</strain>
    </source>
</reference>
<proteinExistence type="predicted"/>
<evidence type="ECO:0000313" key="3">
    <source>
        <dbReference type="Proteomes" id="UP001152622"/>
    </source>
</evidence>
<organism evidence="2 3">
    <name type="scientific">Synaphobranchus kaupii</name>
    <name type="common">Kaup's arrowtooth eel</name>
    <dbReference type="NCBI Taxonomy" id="118154"/>
    <lineage>
        <taxon>Eukaryota</taxon>
        <taxon>Metazoa</taxon>
        <taxon>Chordata</taxon>
        <taxon>Craniata</taxon>
        <taxon>Vertebrata</taxon>
        <taxon>Euteleostomi</taxon>
        <taxon>Actinopterygii</taxon>
        <taxon>Neopterygii</taxon>
        <taxon>Teleostei</taxon>
        <taxon>Anguilliformes</taxon>
        <taxon>Synaphobranchidae</taxon>
        <taxon>Synaphobranchus</taxon>
    </lineage>
</organism>
<gene>
    <name evidence="2" type="ORF">SKAU_G00339070</name>
</gene>
<dbReference type="Proteomes" id="UP001152622">
    <property type="component" value="Chromosome 15"/>
</dbReference>
<name>A0A9Q1EMR3_SYNKA</name>
<protein>
    <submittedName>
        <fullName evidence="2">Uncharacterized protein</fullName>
    </submittedName>
</protein>
<comment type="caution">
    <text evidence="2">The sequence shown here is derived from an EMBL/GenBank/DDBJ whole genome shotgun (WGS) entry which is preliminary data.</text>
</comment>
<evidence type="ECO:0000256" key="1">
    <source>
        <dbReference type="SAM" id="MobiDB-lite"/>
    </source>
</evidence>
<feature type="region of interest" description="Disordered" evidence="1">
    <location>
        <begin position="52"/>
        <end position="73"/>
    </location>
</feature>
<sequence length="73" mass="8343">MHFSSPFSVSIKCYFYVGYCTYFDRKKLSACDSGFDKSMVSMAKNFRLSRHTLRNKGTRPKTNGALPQTNGFN</sequence>